<dbReference type="InterPro" id="IPR011006">
    <property type="entry name" value="CheY-like_superfamily"/>
</dbReference>
<keyword evidence="2" id="KW-0597">Phosphoprotein</keyword>
<evidence type="ECO:0000259" key="4">
    <source>
        <dbReference type="PROSITE" id="PS50110"/>
    </source>
</evidence>
<dbReference type="Gene3D" id="1.10.10.10">
    <property type="entry name" value="Winged helix-like DNA-binding domain superfamily/Winged helix DNA-binding domain"/>
    <property type="match status" value="1"/>
</dbReference>
<dbReference type="CDD" id="cd00156">
    <property type="entry name" value="REC"/>
    <property type="match status" value="1"/>
</dbReference>
<reference evidence="5 6" key="1">
    <citation type="submission" date="2014-03" db="EMBL/GenBank/DDBJ databases">
        <title>Genomics of Bifidobacteria.</title>
        <authorList>
            <person name="Ventura M."/>
            <person name="Milani C."/>
            <person name="Lugli G.A."/>
        </authorList>
    </citation>
    <scope>NUCLEOTIDE SEQUENCE [LARGE SCALE GENOMIC DNA]</scope>
    <source>
        <strain evidence="5 6">LMG 10738</strain>
    </source>
</reference>
<dbReference type="Pfam" id="PF00196">
    <property type="entry name" value="GerE"/>
    <property type="match status" value="1"/>
</dbReference>
<proteinExistence type="predicted"/>
<name>A0A087B3B7_9BIFI</name>
<evidence type="ECO:0000256" key="1">
    <source>
        <dbReference type="ARBA" id="ARBA00023125"/>
    </source>
</evidence>
<dbReference type="PANTHER" id="PTHR43214">
    <property type="entry name" value="TWO-COMPONENT RESPONSE REGULATOR"/>
    <property type="match status" value="1"/>
</dbReference>
<keyword evidence="1" id="KW-0238">DNA-binding</keyword>
<organism evidence="5 6">
    <name type="scientific">Bifidobacterium cuniculi</name>
    <dbReference type="NCBI Taxonomy" id="1688"/>
    <lineage>
        <taxon>Bacteria</taxon>
        <taxon>Bacillati</taxon>
        <taxon>Actinomycetota</taxon>
        <taxon>Actinomycetes</taxon>
        <taxon>Bifidobacteriales</taxon>
        <taxon>Bifidobacteriaceae</taxon>
        <taxon>Bifidobacterium</taxon>
    </lineage>
</organism>
<feature type="domain" description="HTH luxR-type" evidence="3">
    <location>
        <begin position="158"/>
        <end position="223"/>
    </location>
</feature>
<dbReference type="PROSITE" id="PS50043">
    <property type="entry name" value="HTH_LUXR_2"/>
    <property type="match status" value="1"/>
</dbReference>
<evidence type="ECO:0000256" key="2">
    <source>
        <dbReference type="PROSITE-ProRule" id="PRU00169"/>
    </source>
</evidence>
<dbReference type="SUPFAM" id="SSF52172">
    <property type="entry name" value="CheY-like"/>
    <property type="match status" value="1"/>
</dbReference>
<dbReference type="SMART" id="SM00448">
    <property type="entry name" value="REC"/>
    <property type="match status" value="1"/>
</dbReference>
<accession>A0A087B3B7</accession>
<dbReference type="InterPro" id="IPR001789">
    <property type="entry name" value="Sig_transdc_resp-reg_receiver"/>
</dbReference>
<dbReference type="STRING" id="1688.BCUN_0009"/>
<dbReference type="InterPro" id="IPR036388">
    <property type="entry name" value="WH-like_DNA-bd_sf"/>
</dbReference>
<comment type="caution">
    <text evidence="5">The sequence shown here is derived from an EMBL/GenBank/DDBJ whole genome shotgun (WGS) entry which is preliminary data.</text>
</comment>
<dbReference type="Gene3D" id="3.40.50.2300">
    <property type="match status" value="1"/>
</dbReference>
<sequence>MGTREGQPGKNTIRIGIVDNDPCALHMMSLLVEQADPAFRMTWVAENAQHALEHCLYDEQGTKAQVLLLDMALHGLSGPDVCERIRRHDADVGIIGVTAYPIKHYRDALVRSGAQGLLEKHALGKPDVLANAIAQAAHGQAVIPGFPTPQAAHAALVGTTALPSLTHRETEILRMYSDHMSTEDIAGYLNISSGTVFSHVHHAMGKLSVSSRNEAIKTCRAIHLF</sequence>
<feature type="modified residue" description="4-aspartylphosphate" evidence="2">
    <location>
        <position position="70"/>
    </location>
</feature>
<dbReference type="InterPro" id="IPR000792">
    <property type="entry name" value="Tscrpt_reg_LuxR_C"/>
</dbReference>
<evidence type="ECO:0000259" key="3">
    <source>
        <dbReference type="PROSITE" id="PS50043"/>
    </source>
</evidence>
<dbReference type="GO" id="GO:0000160">
    <property type="term" value="P:phosphorelay signal transduction system"/>
    <property type="evidence" value="ECO:0007669"/>
    <property type="project" value="InterPro"/>
</dbReference>
<dbReference type="RefSeq" id="WP_051920372.1">
    <property type="nucleotide sequence ID" value="NZ_JGYV01000001.1"/>
</dbReference>
<dbReference type="PRINTS" id="PR00038">
    <property type="entry name" value="HTHLUXR"/>
</dbReference>
<gene>
    <name evidence="5" type="ORF">BCUN_0009</name>
</gene>
<dbReference type="SMART" id="SM00421">
    <property type="entry name" value="HTH_LUXR"/>
    <property type="match status" value="1"/>
</dbReference>
<dbReference type="OrthoDB" id="3236047at2"/>
<evidence type="ECO:0000313" key="5">
    <source>
        <dbReference type="EMBL" id="KFI65517.1"/>
    </source>
</evidence>
<protein>
    <submittedName>
        <fullName evidence="5">LuxR family two component transcriptional regulator</fullName>
    </submittedName>
</protein>
<dbReference type="eggNOG" id="COG2197">
    <property type="taxonomic scope" value="Bacteria"/>
</dbReference>
<dbReference type="CDD" id="cd06170">
    <property type="entry name" value="LuxR_C_like"/>
    <property type="match status" value="1"/>
</dbReference>
<dbReference type="GO" id="GO:0006355">
    <property type="term" value="P:regulation of DNA-templated transcription"/>
    <property type="evidence" value="ECO:0007669"/>
    <property type="project" value="InterPro"/>
</dbReference>
<dbReference type="SUPFAM" id="SSF46894">
    <property type="entry name" value="C-terminal effector domain of the bipartite response regulators"/>
    <property type="match status" value="1"/>
</dbReference>
<dbReference type="AlphaFoldDB" id="A0A087B3B7"/>
<dbReference type="PROSITE" id="PS50110">
    <property type="entry name" value="RESPONSE_REGULATORY"/>
    <property type="match status" value="1"/>
</dbReference>
<evidence type="ECO:0000313" key="6">
    <source>
        <dbReference type="Proteomes" id="UP000029067"/>
    </source>
</evidence>
<keyword evidence="6" id="KW-1185">Reference proteome</keyword>
<dbReference type="InterPro" id="IPR016032">
    <property type="entry name" value="Sig_transdc_resp-reg_C-effctor"/>
</dbReference>
<dbReference type="Proteomes" id="UP000029067">
    <property type="component" value="Unassembled WGS sequence"/>
</dbReference>
<dbReference type="GO" id="GO:0003677">
    <property type="term" value="F:DNA binding"/>
    <property type="evidence" value="ECO:0007669"/>
    <property type="project" value="UniProtKB-KW"/>
</dbReference>
<dbReference type="InterPro" id="IPR039420">
    <property type="entry name" value="WalR-like"/>
</dbReference>
<dbReference type="PANTHER" id="PTHR43214:SF43">
    <property type="entry name" value="TWO-COMPONENT RESPONSE REGULATOR"/>
    <property type="match status" value="1"/>
</dbReference>
<dbReference type="Pfam" id="PF00072">
    <property type="entry name" value="Response_reg"/>
    <property type="match status" value="1"/>
</dbReference>
<dbReference type="EMBL" id="JGYV01000001">
    <property type="protein sequence ID" value="KFI65517.1"/>
    <property type="molecule type" value="Genomic_DNA"/>
</dbReference>
<feature type="domain" description="Response regulatory" evidence="4">
    <location>
        <begin position="14"/>
        <end position="135"/>
    </location>
</feature>